<dbReference type="Proteomes" id="UP001515500">
    <property type="component" value="Chromosome 2"/>
</dbReference>
<sequence length="149" mass="16845">MSTSQSLLFSSCSAMMGLLFAYSASVQLNDPDWYFWIPLYAIASIVNLLQRKFNQLTRFVLWSGLLLFIKVMIEGHVYGLANLWSMDMRKRVVREKVGSGLVVASMTLHLKASQISKLFVTLGMAGLVALSYGFSLYFFVLTKDNMMFV</sequence>
<feature type="transmembrane region" description="Helical" evidence="1">
    <location>
        <begin position="61"/>
        <end position="81"/>
    </location>
</feature>
<reference evidence="3" key="1">
    <citation type="submission" date="2025-08" db="UniProtKB">
        <authorList>
            <consortium name="RefSeq"/>
        </authorList>
    </citation>
    <scope>IDENTIFICATION</scope>
</reference>
<evidence type="ECO:0000313" key="3">
    <source>
        <dbReference type="RefSeq" id="XP_039142504.1"/>
    </source>
</evidence>
<feature type="transmembrane region" description="Helical" evidence="1">
    <location>
        <begin position="118"/>
        <end position="140"/>
    </location>
</feature>
<name>A0AB40CR47_DIOCR</name>
<evidence type="ECO:0000313" key="2">
    <source>
        <dbReference type="Proteomes" id="UP001515500"/>
    </source>
</evidence>
<protein>
    <submittedName>
        <fullName evidence="3">Transmembrane protein 220</fullName>
    </submittedName>
</protein>
<dbReference type="RefSeq" id="XP_039142504.1">
    <property type="nucleotide sequence ID" value="XM_039286570.1"/>
</dbReference>
<dbReference type="PANTHER" id="PTHR34262">
    <property type="entry name" value="TRANSMEMBRANE PROTEIN 220"/>
    <property type="match status" value="1"/>
</dbReference>
<accession>A0AB40CR47</accession>
<keyword evidence="1" id="KW-0472">Membrane</keyword>
<proteinExistence type="predicted"/>
<keyword evidence="1 3" id="KW-0812">Transmembrane</keyword>
<evidence type="ECO:0000256" key="1">
    <source>
        <dbReference type="SAM" id="Phobius"/>
    </source>
</evidence>
<dbReference type="PANTHER" id="PTHR34262:SF1">
    <property type="entry name" value="TRANSMEMBRANE PROTEIN 220"/>
    <property type="match status" value="1"/>
</dbReference>
<dbReference type="AlphaFoldDB" id="A0AB40CR47"/>
<dbReference type="GeneID" id="120279644"/>
<gene>
    <name evidence="3" type="primary">LOC120279644</name>
</gene>
<organism evidence="2 3">
    <name type="scientific">Dioscorea cayennensis subsp. rotundata</name>
    <name type="common">White Guinea yam</name>
    <name type="synonym">Dioscorea rotundata</name>
    <dbReference type="NCBI Taxonomy" id="55577"/>
    <lineage>
        <taxon>Eukaryota</taxon>
        <taxon>Viridiplantae</taxon>
        <taxon>Streptophyta</taxon>
        <taxon>Embryophyta</taxon>
        <taxon>Tracheophyta</taxon>
        <taxon>Spermatophyta</taxon>
        <taxon>Magnoliopsida</taxon>
        <taxon>Liliopsida</taxon>
        <taxon>Dioscoreales</taxon>
        <taxon>Dioscoreaceae</taxon>
        <taxon>Dioscorea</taxon>
    </lineage>
</organism>
<dbReference type="InterPro" id="IPR029377">
    <property type="entry name" value="TMEM220"/>
</dbReference>
<feature type="transmembrane region" description="Helical" evidence="1">
    <location>
        <begin position="33"/>
        <end position="49"/>
    </location>
</feature>
<keyword evidence="2" id="KW-1185">Reference proteome</keyword>
<keyword evidence="1" id="KW-1133">Transmembrane helix</keyword>
<dbReference type="Pfam" id="PF15071">
    <property type="entry name" value="TMEM220"/>
    <property type="match status" value="1"/>
</dbReference>